<dbReference type="InterPro" id="IPR013658">
    <property type="entry name" value="SGL"/>
</dbReference>
<evidence type="ECO:0000313" key="3">
    <source>
        <dbReference type="EMBL" id="TWT97528.1"/>
    </source>
</evidence>
<comment type="caution">
    <text evidence="3">The sequence shown here is derived from an EMBL/GenBank/DDBJ whole genome shotgun (WGS) entry which is preliminary data.</text>
</comment>
<gene>
    <name evidence="3" type="ORF">Pla100_26820</name>
</gene>
<name>A0A5C6ADY8_9BACT</name>
<evidence type="ECO:0000259" key="2">
    <source>
        <dbReference type="Pfam" id="PF08450"/>
    </source>
</evidence>
<proteinExistence type="inferred from homology"/>
<comment type="similarity">
    <text evidence="1">Belongs to the SMP-30/CGR1 family.</text>
</comment>
<dbReference type="Proteomes" id="UP000316213">
    <property type="component" value="Unassembled WGS sequence"/>
</dbReference>
<evidence type="ECO:0000256" key="1">
    <source>
        <dbReference type="ARBA" id="ARBA00008853"/>
    </source>
</evidence>
<feature type="domain" description="SMP-30/Gluconolactonase/LRE-like region" evidence="2">
    <location>
        <begin position="26"/>
        <end position="293"/>
    </location>
</feature>
<dbReference type="OrthoDB" id="261885at2"/>
<dbReference type="Pfam" id="PF08450">
    <property type="entry name" value="SGL"/>
    <property type="match status" value="1"/>
</dbReference>
<reference evidence="3 4" key="1">
    <citation type="submission" date="2019-02" db="EMBL/GenBank/DDBJ databases">
        <title>Deep-cultivation of Planctomycetes and their phenomic and genomic characterization uncovers novel biology.</title>
        <authorList>
            <person name="Wiegand S."/>
            <person name="Jogler M."/>
            <person name="Boedeker C."/>
            <person name="Pinto D."/>
            <person name="Vollmers J."/>
            <person name="Rivas-Marin E."/>
            <person name="Kohn T."/>
            <person name="Peeters S.H."/>
            <person name="Heuer A."/>
            <person name="Rast P."/>
            <person name="Oberbeckmann S."/>
            <person name="Bunk B."/>
            <person name="Jeske O."/>
            <person name="Meyerdierks A."/>
            <person name="Storesund J.E."/>
            <person name="Kallscheuer N."/>
            <person name="Luecker S."/>
            <person name="Lage O.M."/>
            <person name="Pohl T."/>
            <person name="Merkel B.J."/>
            <person name="Hornburger P."/>
            <person name="Mueller R.-W."/>
            <person name="Bruemmer F."/>
            <person name="Labrenz M."/>
            <person name="Spormann A.M."/>
            <person name="Op Den Camp H."/>
            <person name="Overmann J."/>
            <person name="Amann R."/>
            <person name="Jetten M.S.M."/>
            <person name="Mascher T."/>
            <person name="Medema M.H."/>
            <person name="Devos D.P."/>
            <person name="Kaster A.-K."/>
            <person name="Ovreas L."/>
            <person name="Rohde M."/>
            <person name="Galperin M.Y."/>
            <person name="Jogler C."/>
        </authorList>
    </citation>
    <scope>NUCLEOTIDE SEQUENCE [LARGE SCALE GENOMIC DNA]</scope>
    <source>
        <strain evidence="3 4">Pla100</strain>
    </source>
</reference>
<dbReference type="GO" id="GO:0019853">
    <property type="term" value="P:L-ascorbic acid biosynthetic process"/>
    <property type="evidence" value="ECO:0007669"/>
    <property type="project" value="TreeGrafter"/>
</dbReference>
<evidence type="ECO:0000313" key="4">
    <source>
        <dbReference type="Proteomes" id="UP000316213"/>
    </source>
</evidence>
<dbReference type="GO" id="GO:0005509">
    <property type="term" value="F:calcium ion binding"/>
    <property type="evidence" value="ECO:0007669"/>
    <property type="project" value="TreeGrafter"/>
</dbReference>
<dbReference type="PANTHER" id="PTHR10907">
    <property type="entry name" value="REGUCALCIN"/>
    <property type="match status" value="1"/>
</dbReference>
<dbReference type="PANTHER" id="PTHR10907:SF47">
    <property type="entry name" value="REGUCALCIN"/>
    <property type="match status" value="1"/>
</dbReference>
<sequence length="332" mass="36120">MNHSNETIVREAVALDVPDSDSLRFLPEGPIPLTKDGYLSWVGIQHGSSAKHGSINLLDLNTNENRSFDLPGRPGFAFACDGVDNDGLPTRFVAGVERELGIFDLTDRSWKPFQSDVDSAVTNTIINDGLVYEDNLIFGTKDLAFAEKKAGLYLYRGQDQKLIALRNDQVCSNGKMIRVDDSGRLKLVDIDSPTRLIVEYDLDIDAGTIGEARVLVDLTSDPGVPDGAVLTPEGDGIIVSIFLPTVADHGETRLYDLATGNLRCVWRTPGSPQNTCPALVAKSGRVHLVITTAVENMSAEDQEKCPNAGRLFVGETNFEDASKIVPSVYRAR</sequence>
<organism evidence="3 4">
    <name type="scientific">Neorhodopirellula pilleata</name>
    <dbReference type="NCBI Taxonomy" id="2714738"/>
    <lineage>
        <taxon>Bacteria</taxon>
        <taxon>Pseudomonadati</taxon>
        <taxon>Planctomycetota</taxon>
        <taxon>Planctomycetia</taxon>
        <taxon>Pirellulales</taxon>
        <taxon>Pirellulaceae</taxon>
        <taxon>Neorhodopirellula</taxon>
    </lineage>
</organism>
<protein>
    <submittedName>
        <fullName evidence="3">SMP-30/Gluconolaconase/LRE-like region</fullName>
    </submittedName>
</protein>
<dbReference type="RefSeq" id="WP_146578095.1">
    <property type="nucleotide sequence ID" value="NZ_SJPM01000004.1"/>
</dbReference>
<keyword evidence="4" id="KW-1185">Reference proteome</keyword>
<dbReference type="InterPro" id="IPR011042">
    <property type="entry name" value="6-blade_b-propeller_TolB-like"/>
</dbReference>
<accession>A0A5C6ADY8</accession>
<dbReference type="SUPFAM" id="SSF63829">
    <property type="entry name" value="Calcium-dependent phosphotriesterase"/>
    <property type="match status" value="1"/>
</dbReference>
<dbReference type="AlphaFoldDB" id="A0A5C6ADY8"/>
<dbReference type="GO" id="GO:0004341">
    <property type="term" value="F:gluconolactonase activity"/>
    <property type="evidence" value="ECO:0007669"/>
    <property type="project" value="TreeGrafter"/>
</dbReference>
<dbReference type="Gene3D" id="2.120.10.30">
    <property type="entry name" value="TolB, C-terminal domain"/>
    <property type="match status" value="1"/>
</dbReference>
<dbReference type="EMBL" id="SJPM01000004">
    <property type="protein sequence ID" value="TWT97528.1"/>
    <property type="molecule type" value="Genomic_DNA"/>
</dbReference>